<evidence type="ECO:0000256" key="6">
    <source>
        <dbReference type="ARBA" id="ARBA00023277"/>
    </source>
</evidence>
<evidence type="ECO:0000313" key="9">
    <source>
        <dbReference type="EMBL" id="QTD50118.1"/>
    </source>
</evidence>
<dbReference type="Gene3D" id="2.60.40.1180">
    <property type="entry name" value="Golgi alpha-mannosidase II"/>
    <property type="match status" value="1"/>
</dbReference>
<dbReference type="InterPro" id="IPR055235">
    <property type="entry name" value="ASD1_cat"/>
</dbReference>
<gene>
    <name evidence="9" type="ORF">J3U87_31425</name>
</gene>
<comment type="catalytic activity">
    <reaction evidence="1">
        <text>Hydrolysis of terminal non-reducing alpha-L-arabinofuranoside residues in alpha-L-arabinosides.</text>
        <dbReference type="EC" id="3.2.1.55"/>
    </reaction>
</comment>
<reference evidence="9" key="1">
    <citation type="submission" date="2021-03" db="EMBL/GenBank/DDBJ databases">
        <title>Acanthopleuribacteraceae sp. M133.</title>
        <authorList>
            <person name="Wang G."/>
        </authorList>
    </citation>
    <scope>NUCLEOTIDE SEQUENCE</scope>
    <source>
        <strain evidence="9">M133</strain>
    </source>
</reference>
<comment type="similarity">
    <text evidence="2">Belongs to the glycosyl hydrolase 51 family.</text>
</comment>
<evidence type="ECO:0000256" key="1">
    <source>
        <dbReference type="ARBA" id="ARBA00001462"/>
    </source>
</evidence>
<keyword evidence="6" id="KW-0119">Carbohydrate metabolism</keyword>
<dbReference type="GO" id="GO:0000272">
    <property type="term" value="P:polysaccharide catabolic process"/>
    <property type="evidence" value="ECO:0007669"/>
    <property type="project" value="TreeGrafter"/>
</dbReference>
<protein>
    <recommendedName>
        <fullName evidence="4">non-reducing end alpha-L-arabinofuranosidase</fullName>
        <ecNumber evidence="4">3.2.1.55</ecNumber>
    </recommendedName>
</protein>
<dbReference type="SUPFAM" id="SSF51011">
    <property type="entry name" value="Glycosyl hydrolase domain"/>
    <property type="match status" value="1"/>
</dbReference>
<keyword evidence="7" id="KW-0326">Glycosidase</keyword>
<sequence>MRYQPRSNFWISGALLFWVVFPVLGRETETATVEIDARRIVREIPKELFGVNTPWRWNGTLLWIPATLEYNADVLRHTKALAPSLVRFPGGTLADYYDWRKGIGPQKRRPPTSIVPGTGKPEIPTYGTDEALEFARRIGARLLIVVNCGTGTPEMAAEWVRYINVLKAAEHPEYRVTYWEIGNELYHKPGPGQDRVHLTPEAYARRWLRFEKAMRAVDPDIRIGAIGLHNLGAGRFNSFPRWNETILRSIGDRIDFFSQHNGYAPVAVADHVPFERGYRTLLASTKLIEENLATVTAQIERWAPKRADRIPIAVTEWAPLFHAFPRFKWTDHSKTLGSALFTASMLRTFVESPQVGLAMHFKLTDPDFLYLLGIPEGTRVDKTARYRFQPAPSYFAFQFFTRHFGERLVASRTEVATFSAGGAGWITPVEGAPLLEVTASLSGDGKRLYLIAINKSFSAAIQTSVRLRGFEPKGEAVTRTLTGSGLAAYTGTGRVIVPGITYEDPIRDPKGSHRDRNVRVRLGKVEAGKVFEYRFPKHSVTSFVFSR</sequence>
<dbReference type="SMART" id="SM00813">
    <property type="entry name" value="Alpha-L-AF_C"/>
    <property type="match status" value="1"/>
</dbReference>
<keyword evidence="5" id="KW-0378">Hydrolase</keyword>
<evidence type="ECO:0000256" key="2">
    <source>
        <dbReference type="ARBA" id="ARBA00007186"/>
    </source>
</evidence>
<comment type="subunit">
    <text evidence="3">Homohexamer; trimer of dimers.</text>
</comment>
<dbReference type="KEGG" id="scor:J3U87_31425"/>
<dbReference type="InterPro" id="IPR013780">
    <property type="entry name" value="Glyco_hydro_b"/>
</dbReference>
<evidence type="ECO:0000313" key="10">
    <source>
        <dbReference type="Proteomes" id="UP000663929"/>
    </source>
</evidence>
<feature type="domain" description="Alpha-L-arabinofuranosidase C-terminal" evidence="8">
    <location>
        <begin position="315"/>
        <end position="539"/>
    </location>
</feature>
<dbReference type="PANTHER" id="PTHR43576:SF2">
    <property type="entry name" value="INTRACELLULAR EXO-ALPHA-L-ARABINOFURANOSIDASE 2"/>
    <property type="match status" value="1"/>
</dbReference>
<dbReference type="EC" id="3.2.1.55" evidence="4"/>
<dbReference type="RefSeq" id="WP_237379749.1">
    <property type="nucleotide sequence ID" value="NZ_CP071793.1"/>
</dbReference>
<dbReference type="InterPro" id="IPR010720">
    <property type="entry name" value="Alpha-L-AF_C"/>
</dbReference>
<organism evidence="9 10">
    <name type="scientific">Sulfidibacter corallicola</name>
    <dbReference type="NCBI Taxonomy" id="2818388"/>
    <lineage>
        <taxon>Bacteria</taxon>
        <taxon>Pseudomonadati</taxon>
        <taxon>Acidobacteriota</taxon>
        <taxon>Holophagae</taxon>
        <taxon>Acanthopleuribacterales</taxon>
        <taxon>Acanthopleuribacteraceae</taxon>
        <taxon>Sulfidibacter</taxon>
    </lineage>
</organism>
<dbReference type="InterPro" id="IPR017853">
    <property type="entry name" value="GH"/>
</dbReference>
<dbReference type="Proteomes" id="UP000663929">
    <property type="component" value="Chromosome"/>
</dbReference>
<dbReference type="Gene3D" id="3.20.20.80">
    <property type="entry name" value="Glycosidases"/>
    <property type="match status" value="1"/>
</dbReference>
<evidence type="ECO:0000256" key="5">
    <source>
        <dbReference type="ARBA" id="ARBA00022801"/>
    </source>
</evidence>
<proteinExistence type="inferred from homology"/>
<evidence type="ECO:0000256" key="7">
    <source>
        <dbReference type="ARBA" id="ARBA00023295"/>
    </source>
</evidence>
<accession>A0A8A4TMJ3</accession>
<evidence type="ECO:0000259" key="8">
    <source>
        <dbReference type="SMART" id="SM00813"/>
    </source>
</evidence>
<dbReference type="SUPFAM" id="SSF51445">
    <property type="entry name" value="(Trans)glycosidases"/>
    <property type="match status" value="1"/>
</dbReference>
<dbReference type="GO" id="GO:0046373">
    <property type="term" value="P:L-arabinose metabolic process"/>
    <property type="evidence" value="ECO:0007669"/>
    <property type="project" value="InterPro"/>
</dbReference>
<keyword evidence="10" id="KW-1185">Reference proteome</keyword>
<name>A0A8A4TMJ3_SULCO</name>
<evidence type="ECO:0000256" key="4">
    <source>
        <dbReference type="ARBA" id="ARBA00012670"/>
    </source>
</evidence>
<dbReference type="GO" id="GO:0046556">
    <property type="term" value="F:alpha-L-arabinofuranosidase activity"/>
    <property type="evidence" value="ECO:0007669"/>
    <property type="project" value="UniProtKB-EC"/>
</dbReference>
<dbReference type="AlphaFoldDB" id="A0A8A4TMJ3"/>
<dbReference type="EMBL" id="CP071793">
    <property type="protein sequence ID" value="QTD50118.1"/>
    <property type="molecule type" value="Genomic_DNA"/>
</dbReference>
<dbReference type="Pfam" id="PF22848">
    <property type="entry name" value="ASD1_dom"/>
    <property type="match status" value="1"/>
</dbReference>
<evidence type="ECO:0000256" key="3">
    <source>
        <dbReference type="ARBA" id="ARBA00011165"/>
    </source>
</evidence>
<dbReference type="PANTHER" id="PTHR43576">
    <property type="entry name" value="ALPHA-L-ARABINOFURANOSIDASE C-RELATED"/>
    <property type="match status" value="1"/>
</dbReference>